<accession>A0A654M5J0</accession>
<evidence type="ECO:0000313" key="5">
    <source>
        <dbReference type="EMBL" id="ALI34342.1"/>
    </source>
</evidence>
<proteinExistence type="predicted"/>
<dbReference type="Proteomes" id="UP000058925">
    <property type="component" value="Chromosome"/>
</dbReference>
<dbReference type="OrthoDB" id="43333at2157"/>
<dbReference type="KEGG" id="taa:NMY3_00128"/>
<protein>
    <submittedName>
        <fullName evidence="5">Inosine 5'-monophosphate dehydrogenase</fullName>
    </submittedName>
</protein>
<dbReference type="Gene3D" id="3.10.580.10">
    <property type="entry name" value="CBS-domain"/>
    <property type="match status" value="1"/>
</dbReference>
<gene>
    <name evidence="5" type="ORF">NMY3_00128</name>
</gene>
<evidence type="ECO:0000256" key="1">
    <source>
        <dbReference type="ARBA" id="ARBA00023122"/>
    </source>
</evidence>
<keyword evidence="1 2" id="KW-0129">CBS domain</keyword>
<feature type="region of interest" description="Disordered" evidence="3">
    <location>
        <begin position="181"/>
        <end position="210"/>
    </location>
</feature>
<dbReference type="PANTHER" id="PTHR43080">
    <property type="entry name" value="CBS DOMAIN-CONTAINING PROTEIN CBSX3, MITOCHONDRIAL"/>
    <property type="match status" value="1"/>
</dbReference>
<feature type="domain" description="CBS" evidence="4">
    <location>
        <begin position="45"/>
        <end position="104"/>
    </location>
</feature>
<dbReference type="SMART" id="SM00116">
    <property type="entry name" value="CBS"/>
    <property type="match status" value="2"/>
</dbReference>
<dbReference type="PROSITE" id="PS51371">
    <property type="entry name" value="CBS"/>
    <property type="match status" value="2"/>
</dbReference>
<keyword evidence="6" id="KW-1185">Reference proteome</keyword>
<dbReference type="InterPro" id="IPR051257">
    <property type="entry name" value="Diverse_CBS-Domain"/>
</dbReference>
<sequence length="210" mass="23392">MKRNNHSIVQVCKENEVNAFIPTNTALSLYMPMPTQGATKISKIMTKKLETVGSTSSAQEVAIKMRDKQVSSIVVMDDRFGIPLGIVTERDLARKVCVTDKNSTQLLASQVMSFPLITVNADLSSSDAADLMLKNKVRHLLVISKDSKQTMDNDEALENKDLIRPVGIITTTDFIKFSLTSDTDSDKDANEDKKTEDILEYYRNDSNHSD</sequence>
<organism evidence="5 6">
    <name type="scientific">Candidatus Nitrosocosmicus oleophilus</name>
    <dbReference type="NCBI Taxonomy" id="1353260"/>
    <lineage>
        <taxon>Archaea</taxon>
        <taxon>Nitrososphaerota</taxon>
        <taxon>Nitrososphaeria</taxon>
        <taxon>Nitrososphaerales</taxon>
        <taxon>Nitrososphaeraceae</taxon>
        <taxon>Candidatus Nitrosocosmicus</taxon>
    </lineage>
</organism>
<name>A0A654M5J0_9ARCH</name>
<dbReference type="InterPro" id="IPR000644">
    <property type="entry name" value="CBS_dom"/>
</dbReference>
<evidence type="ECO:0000259" key="4">
    <source>
        <dbReference type="PROSITE" id="PS51371"/>
    </source>
</evidence>
<dbReference type="RefSeq" id="WP_196817021.1">
    <property type="nucleotide sequence ID" value="NZ_CP012850.1"/>
</dbReference>
<evidence type="ECO:0000313" key="6">
    <source>
        <dbReference type="Proteomes" id="UP000058925"/>
    </source>
</evidence>
<dbReference type="GeneID" id="60420342"/>
<dbReference type="SUPFAM" id="SSF54631">
    <property type="entry name" value="CBS-domain pair"/>
    <property type="match status" value="1"/>
</dbReference>
<feature type="compositionally biased region" description="Basic and acidic residues" evidence="3">
    <location>
        <begin position="184"/>
        <end position="210"/>
    </location>
</feature>
<dbReference type="AlphaFoldDB" id="A0A654M5J0"/>
<dbReference type="InterPro" id="IPR046342">
    <property type="entry name" value="CBS_dom_sf"/>
</dbReference>
<dbReference type="Pfam" id="PF00571">
    <property type="entry name" value="CBS"/>
    <property type="match status" value="2"/>
</dbReference>
<evidence type="ECO:0000256" key="3">
    <source>
        <dbReference type="SAM" id="MobiDB-lite"/>
    </source>
</evidence>
<dbReference type="PANTHER" id="PTHR43080:SF2">
    <property type="entry name" value="CBS DOMAIN-CONTAINING PROTEIN"/>
    <property type="match status" value="1"/>
</dbReference>
<evidence type="ECO:0000256" key="2">
    <source>
        <dbReference type="PROSITE-ProRule" id="PRU00703"/>
    </source>
</evidence>
<reference evidence="6" key="1">
    <citation type="submission" date="2015-10" db="EMBL/GenBank/DDBJ databases">
        <title>Niche specialization of a soil ammonia-oxidizing archaeon, Candidatus Nitrosocosmicus oleophilus.</title>
        <authorList>
            <person name="Jung M.-Y."/>
            <person name="Rhee S.-K."/>
        </authorList>
    </citation>
    <scope>NUCLEOTIDE SEQUENCE [LARGE SCALE GENOMIC DNA]</scope>
    <source>
        <strain evidence="6">MY3</strain>
    </source>
</reference>
<dbReference type="EMBL" id="CP012850">
    <property type="protein sequence ID" value="ALI34342.1"/>
    <property type="molecule type" value="Genomic_DNA"/>
</dbReference>
<feature type="domain" description="CBS" evidence="4">
    <location>
        <begin position="112"/>
        <end position="185"/>
    </location>
</feature>